<dbReference type="RefSeq" id="WP_161376971.1">
    <property type="nucleotide sequence ID" value="NZ_JAAIFS010000001.1"/>
</dbReference>
<evidence type="ECO:0000256" key="1">
    <source>
        <dbReference type="SAM" id="MobiDB-lite"/>
    </source>
</evidence>
<evidence type="ECO:0000313" key="2">
    <source>
        <dbReference type="EMBL" id="MFI0572984.1"/>
    </source>
</evidence>
<reference evidence="2 4" key="2">
    <citation type="submission" date="2024-10" db="EMBL/GenBank/DDBJ databases">
        <authorList>
            <person name="Wannawong T."/>
            <person name="Kuncharoen N."/>
            <person name="Mhuantong W."/>
        </authorList>
    </citation>
    <scope>NUCLEOTIDE SEQUENCE [LARGE SCALE GENOMIC DNA]</scope>
    <source>
        <strain evidence="2 4">CALK1-4</strain>
    </source>
</reference>
<dbReference type="EMBL" id="JBIQWK010000003">
    <property type="protein sequence ID" value="MFI0572984.1"/>
    <property type="molecule type" value="Genomic_DNA"/>
</dbReference>
<sequence length="50" mass="5354">MYDAPRTSRTVTPDSTVTPASTEGRGMAQKIEIRPLDKKETTGDSNSQGA</sequence>
<dbReference type="EMBL" id="JAAIFS010000001">
    <property type="protein sequence ID" value="NEV85702.1"/>
    <property type="molecule type" value="Genomic_DNA"/>
</dbReference>
<accession>A0A6B3QBR4</accession>
<feature type="region of interest" description="Disordered" evidence="1">
    <location>
        <begin position="1"/>
        <end position="50"/>
    </location>
</feature>
<protein>
    <submittedName>
        <fullName evidence="3">Uncharacterized protein</fullName>
    </submittedName>
</protein>
<proteinExistence type="predicted"/>
<reference evidence="3" key="1">
    <citation type="journal article" date="2020" name="Microorganisms">
        <title>Isolation, Genomic and Metabolomic Characterization of Streptomyces tendae VITAKN with Quorum Sensing Inhibitory Activity from Southern India.</title>
        <authorList>
            <person name="Ishaque N.M."/>
            <person name="Burgsdorf I."/>
            <person name="Limlingan Malit J.J."/>
            <person name="Saha S."/>
            <person name="Teta R."/>
            <person name="Ewe D."/>
            <person name="Kannabiran K."/>
            <person name="Hrouzek P."/>
            <person name="Steindler L."/>
            <person name="Costantino V."/>
            <person name="Saurav K."/>
        </authorList>
    </citation>
    <scope>NUCLEOTIDE SEQUENCE</scope>
    <source>
        <strain evidence="3">VITAKN</strain>
    </source>
</reference>
<keyword evidence="4" id="KW-1185">Reference proteome</keyword>
<dbReference type="AlphaFoldDB" id="A0A6B3QBR4"/>
<gene>
    <name evidence="2" type="ORF">ACH3YB_15220</name>
    <name evidence="3" type="ORF">GUR47_03220</name>
</gene>
<comment type="caution">
    <text evidence="3">The sequence shown here is derived from an EMBL/GenBank/DDBJ whole genome shotgun (WGS) entry which is preliminary data.</text>
</comment>
<evidence type="ECO:0000313" key="3">
    <source>
        <dbReference type="EMBL" id="NEV85702.1"/>
    </source>
</evidence>
<feature type="compositionally biased region" description="Polar residues" evidence="1">
    <location>
        <begin position="7"/>
        <end position="21"/>
    </location>
</feature>
<name>A0A6B3QBR4_STRTE</name>
<feature type="compositionally biased region" description="Basic and acidic residues" evidence="1">
    <location>
        <begin position="31"/>
        <end position="42"/>
    </location>
</feature>
<dbReference type="Proteomes" id="UP001610810">
    <property type="component" value="Unassembled WGS sequence"/>
</dbReference>
<evidence type="ECO:0000313" key="4">
    <source>
        <dbReference type="Proteomes" id="UP001610810"/>
    </source>
</evidence>
<organism evidence="3">
    <name type="scientific">Streptomyces tendae</name>
    <dbReference type="NCBI Taxonomy" id="1932"/>
    <lineage>
        <taxon>Bacteria</taxon>
        <taxon>Bacillati</taxon>
        <taxon>Actinomycetota</taxon>
        <taxon>Actinomycetes</taxon>
        <taxon>Kitasatosporales</taxon>
        <taxon>Streptomycetaceae</taxon>
        <taxon>Streptomyces</taxon>
    </lineage>
</organism>